<dbReference type="OrthoDB" id="7845699at2"/>
<dbReference type="Proteomes" id="UP000182466">
    <property type="component" value="Unassembled WGS sequence"/>
</dbReference>
<accession>A0A1I7A533</accession>
<dbReference type="RefSeq" id="WP_027261067.1">
    <property type="nucleotide sequence ID" value="NZ_FPAW01000005.1"/>
</dbReference>
<dbReference type="EMBL" id="FPAW01000005">
    <property type="protein sequence ID" value="SFT70036.1"/>
    <property type="molecule type" value="Genomic_DNA"/>
</dbReference>
<gene>
    <name evidence="1" type="ORF">SAMN05216236_105192</name>
</gene>
<proteinExistence type="predicted"/>
<dbReference type="eggNOG" id="ENOG5033BR4">
    <property type="taxonomic scope" value="Bacteria"/>
</dbReference>
<sequence>MKNILHTLPLEELCARALEKIGHVTAAATSAEVAGTSHNQHAIRRAMQSLSEDRLLRQDGCDALGLVISILDWELDQETQEIVPVFHGRNDPEEGAIGTVVDERVLTPRGDHISQCLGNLRVLREMLQVLEHRLTAERIVNRRFGG</sequence>
<evidence type="ECO:0000313" key="2">
    <source>
        <dbReference type="Proteomes" id="UP000182466"/>
    </source>
</evidence>
<protein>
    <submittedName>
        <fullName evidence="1">Uncharacterized protein</fullName>
    </submittedName>
</protein>
<evidence type="ECO:0000313" key="1">
    <source>
        <dbReference type="EMBL" id="SFT70036.1"/>
    </source>
</evidence>
<reference evidence="1 2" key="1">
    <citation type="submission" date="2016-10" db="EMBL/GenBank/DDBJ databases">
        <authorList>
            <person name="de Groot N.N."/>
        </authorList>
    </citation>
    <scope>NUCLEOTIDE SEQUENCE [LARGE SCALE GENOMIC DNA]</scope>
    <source>
        <strain evidence="1 2">CGMCC 1.10959</strain>
    </source>
</reference>
<dbReference type="AlphaFoldDB" id="A0A1I7A533"/>
<name>A0A1I7A533_9RHOB</name>
<keyword evidence="2" id="KW-1185">Reference proteome</keyword>
<organism evidence="1 2">
    <name type="scientific">Sedimentitalea nanhaiensis</name>
    <dbReference type="NCBI Taxonomy" id="999627"/>
    <lineage>
        <taxon>Bacteria</taxon>
        <taxon>Pseudomonadati</taxon>
        <taxon>Pseudomonadota</taxon>
        <taxon>Alphaproteobacteria</taxon>
        <taxon>Rhodobacterales</taxon>
        <taxon>Paracoccaceae</taxon>
        <taxon>Sedimentitalea</taxon>
    </lineage>
</organism>